<accession>A0A382ZDP3</accession>
<sequence length="78" mass="8750">MQILPSLNSGGVEQGTIDVANYLAKKENSNLIISSGGKMLSYLNKKYVHHYELPVHSKNFLKIPLIAKKINNIIKEKN</sequence>
<organism evidence="1">
    <name type="scientific">marine metagenome</name>
    <dbReference type="NCBI Taxonomy" id="408172"/>
    <lineage>
        <taxon>unclassified sequences</taxon>
        <taxon>metagenomes</taxon>
        <taxon>ecological metagenomes</taxon>
    </lineage>
</organism>
<feature type="non-terminal residue" evidence="1">
    <location>
        <position position="78"/>
    </location>
</feature>
<dbReference type="AlphaFoldDB" id="A0A382ZDP3"/>
<gene>
    <name evidence="1" type="ORF">METZ01_LOCUS446520</name>
</gene>
<evidence type="ECO:0000313" key="1">
    <source>
        <dbReference type="EMBL" id="SVD93666.1"/>
    </source>
</evidence>
<name>A0A382ZDP3_9ZZZZ</name>
<reference evidence="1" key="1">
    <citation type="submission" date="2018-05" db="EMBL/GenBank/DDBJ databases">
        <authorList>
            <person name="Lanie J.A."/>
            <person name="Ng W.-L."/>
            <person name="Kazmierczak K.M."/>
            <person name="Andrzejewski T.M."/>
            <person name="Davidsen T.M."/>
            <person name="Wayne K.J."/>
            <person name="Tettelin H."/>
            <person name="Glass J.I."/>
            <person name="Rusch D."/>
            <person name="Podicherti R."/>
            <person name="Tsui H.-C.T."/>
            <person name="Winkler M.E."/>
        </authorList>
    </citation>
    <scope>NUCLEOTIDE SEQUENCE</scope>
</reference>
<proteinExistence type="predicted"/>
<protein>
    <recommendedName>
        <fullName evidence="2">Glycosyl transferase family 1 domain-containing protein</fullName>
    </recommendedName>
</protein>
<evidence type="ECO:0008006" key="2">
    <source>
        <dbReference type="Google" id="ProtNLM"/>
    </source>
</evidence>
<dbReference type="EMBL" id="UINC01183096">
    <property type="protein sequence ID" value="SVD93666.1"/>
    <property type="molecule type" value="Genomic_DNA"/>
</dbReference>